<name>A0ABD5ZNG7_9EURY</name>
<keyword evidence="3" id="KW-1185">Reference proteome</keyword>
<protein>
    <submittedName>
        <fullName evidence="2">Rubredoxin-like domain-containing protein</fullName>
    </submittedName>
</protein>
<feature type="domain" description="DUF7130" evidence="1">
    <location>
        <begin position="13"/>
        <end position="98"/>
    </location>
</feature>
<proteinExistence type="predicted"/>
<evidence type="ECO:0000313" key="3">
    <source>
        <dbReference type="Proteomes" id="UP001596398"/>
    </source>
</evidence>
<dbReference type="Pfam" id="PF23458">
    <property type="entry name" value="DUF7130"/>
    <property type="match status" value="1"/>
</dbReference>
<dbReference type="GeneID" id="79266464"/>
<dbReference type="SUPFAM" id="SSF57802">
    <property type="entry name" value="Rubredoxin-like"/>
    <property type="match status" value="1"/>
</dbReference>
<comment type="caution">
    <text evidence="2">The sequence shown here is derived from an EMBL/GenBank/DDBJ whole genome shotgun (WGS) entry which is preliminary data.</text>
</comment>
<dbReference type="AlphaFoldDB" id="A0ABD5ZNG7"/>
<accession>A0ABD5ZNG7</accession>
<dbReference type="Gene3D" id="2.20.28.10">
    <property type="match status" value="1"/>
</dbReference>
<organism evidence="2 3">
    <name type="scientific">Halosegnis marinus</name>
    <dbReference type="NCBI Taxonomy" id="3034023"/>
    <lineage>
        <taxon>Archaea</taxon>
        <taxon>Methanobacteriati</taxon>
        <taxon>Methanobacteriota</taxon>
        <taxon>Stenosarchaea group</taxon>
        <taxon>Halobacteria</taxon>
        <taxon>Halobacteriales</taxon>
        <taxon>Natronomonadaceae</taxon>
        <taxon>Halosegnis</taxon>
    </lineage>
</organism>
<gene>
    <name evidence="2" type="ORF">ACFQJ4_05605</name>
</gene>
<dbReference type="EMBL" id="JBHTAP010000001">
    <property type="protein sequence ID" value="MFC7234793.1"/>
    <property type="molecule type" value="Genomic_DNA"/>
</dbReference>
<reference evidence="2 3" key="1">
    <citation type="journal article" date="2019" name="Int. J. Syst. Evol. Microbiol.">
        <title>The Global Catalogue of Microorganisms (GCM) 10K type strain sequencing project: providing services to taxonomists for standard genome sequencing and annotation.</title>
        <authorList>
            <consortium name="The Broad Institute Genomics Platform"/>
            <consortium name="The Broad Institute Genome Sequencing Center for Infectious Disease"/>
            <person name="Wu L."/>
            <person name="Ma J."/>
        </authorList>
    </citation>
    <scope>NUCLEOTIDE SEQUENCE [LARGE SCALE GENOMIC DNA]</scope>
    <source>
        <strain evidence="2 3">DT85</strain>
    </source>
</reference>
<dbReference type="RefSeq" id="WP_276235815.1">
    <property type="nucleotide sequence ID" value="NZ_CP119802.1"/>
</dbReference>
<evidence type="ECO:0000313" key="2">
    <source>
        <dbReference type="EMBL" id="MFC7234793.1"/>
    </source>
</evidence>
<dbReference type="Proteomes" id="UP001596398">
    <property type="component" value="Unassembled WGS sequence"/>
</dbReference>
<sequence length="98" mass="10732">MGVETMDERAVSLGEGVYDDDGNRLGRVRGLDEHGFYVATADGVVAMSVEHEAGTTAGIKELQWRCWECGEIGELNEMPDSCPACGAPGEELYYWQQD</sequence>
<dbReference type="InterPro" id="IPR055554">
    <property type="entry name" value="DUF7130"/>
</dbReference>
<evidence type="ECO:0000259" key="1">
    <source>
        <dbReference type="Pfam" id="PF23458"/>
    </source>
</evidence>